<feature type="compositionally biased region" description="Polar residues" evidence="16">
    <location>
        <begin position="102"/>
        <end position="121"/>
    </location>
</feature>
<comment type="caution">
    <text evidence="15">Lacks conserved residue(s) required for the propagation of feature annotation.</text>
</comment>
<protein>
    <recommendedName>
        <fullName evidence="18">CFEM domain-containing protein</fullName>
    </recommendedName>
</protein>
<dbReference type="EMBL" id="MU866190">
    <property type="protein sequence ID" value="KAK4176636.1"/>
    <property type="molecule type" value="Genomic_DNA"/>
</dbReference>
<dbReference type="AlphaFoldDB" id="A0AAN6W7J4"/>
<feature type="domain" description="CFEM" evidence="18">
    <location>
        <begin position="1"/>
        <end position="112"/>
    </location>
</feature>
<evidence type="ECO:0000256" key="16">
    <source>
        <dbReference type="SAM" id="MobiDB-lite"/>
    </source>
</evidence>
<proteinExistence type="inferred from homology"/>
<keyword evidence="14" id="KW-0449">Lipoprotein</keyword>
<comment type="similarity">
    <text evidence="3">Belongs to the RBT5 family.</text>
</comment>
<comment type="subcellular location">
    <subcellularLocation>
        <location evidence="1">Cell membrane</location>
        <topology evidence="1">Lipid-anchor</topology>
        <topology evidence="1">GPI-anchor</topology>
    </subcellularLocation>
    <subcellularLocation>
        <location evidence="2">Secreted</location>
    </subcellularLocation>
</comment>
<sequence>MKYSAALVSLALATSVAAQGLADLPECARDCATQYLRGGIGNCGSDPECICKNSTFLDSIACCLVDVCNDADQKKAVSVAATLCKAFGVNDLPTTVVCGTLSPSASTPVKTSTPAATGGANTSAAVTTTPTGTATDATDAPSTTETETPEESSATETDADAQDASSSSSTSTSTNFGPRPTVAAGLGAIGGLAAAFVLL</sequence>
<comment type="caution">
    <text evidence="19">The sequence shown here is derived from an EMBL/GenBank/DDBJ whole genome shotgun (WGS) entry which is preliminary data.</text>
</comment>
<dbReference type="Pfam" id="PF05730">
    <property type="entry name" value="CFEM"/>
    <property type="match status" value="1"/>
</dbReference>
<keyword evidence="7" id="KW-0336">GPI-anchor</keyword>
<evidence type="ECO:0000256" key="15">
    <source>
        <dbReference type="PROSITE-ProRule" id="PRU01356"/>
    </source>
</evidence>
<evidence type="ECO:0000256" key="3">
    <source>
        <dbReference type="ARBA" id="ARBA00010031"/>
    </source>
</evidence>
<dbReference type="SMART" id="SM00747">
    <property type="entry name" value="CFEM"/>
    <property type="match status" value="1"/>
</dbReference>
<evidence type="ECO:0000256" key="17">
    <source>
        <dbReference type="SAM" id="SignalP"/>
    </source>
</evidence>
<evidence type="ECO:0000256" key="2">
    <source>
        <dbReference type="ARBA" id="ARBA00004613"/>
    </source>
</evidence>
<keyword evidence="4" id="KW-1003">Cell membrane</keyword>
<keyword evidence="6 15" id="KW-0349">Heme</keyword>
<evidence type="ECO:0000256" key="13">
    <source>
        <dbReference type="ARBA" id="ARBA00023180"/>
    </source>
</evidence>
<evidence type="ECO:0000313" key="19">
    <source>
        <dbReference type="EMBL" id="KAK4176636.1"/>
    </source>
</evidence>
<evidence type="ECO:0000256" key="5">
    <source>
        <dbReference type="ARBA" id="ARBA00022525"/>
    </source>
</evidence>
<dbReference type="GO" id="GO:0005886">
    <property type="term" value="C:plasma membrane"/>
    <property type="evidence" value="ECO:0007669"/>
    <property type="project" value="UniProtKB-SubCell"/>
</dbReference>
<evidence type="ECO:0000256" key="1">
    <source>
        <dbReference type="ARBA" id="ARBA00004609"/>
    </source>
</evidence>
<feature type="compositionally biased region" description="Low complexity" evidence="16">
    <location>
        <begin position="122"/>
        <end position="174"/>
    </location>
</feature>
<dbReference type="GO" id="GO:0005576">
    <property type="term" value="C:extracellular region"/>
    <property type="evidence" value="ECO:0007669"/>
    <property type="project" value="UniProtKB-SubCell"/>
</dbReference>
<keyword evidence="13" id="KW-0325">Glycoprotein</keyword>
<gene>
    <name evidence="19" type="ORF">QBC36DRAFT_328780</name>
</gene>
<dbReference type="InterPro" id="IPR051735">
    <property type="entry name" value="CFEM_domain"/>
</dbReference>
<evidence type="ECO:0000256" key="11">
    <source>
        <dbReference type="ARBA" id="ARBA00023136"/>
    </source>
</evidence>
<evidence type="ECO:0000313" key="20">
    <source>
        <dbReference type="Proteomes" id="UP001302321"/>
    </source>
</evidence>
<evidence type="ECO:0000259" key="18">
    <source>
        <dbReference type="PROSITE" id="PS52012"/>
    </source>
</evidence>
<keyword evidence="12 15" id="KW-1015">Disulfide bond</keyword>
<evidence type="ECO:0000256" key="4">
    <source>
        <dbReference type="ARBA" id="ARBA00022475"/>
    </source>
</evidence>
<keyword evidence="10 15" id="KW-0408">Iron</keyword>
<keyword evidence="11" id="KW-0472">Membrane</keyword>
<dbReference type="GO" id="GO:0098552">
    <property type="term" value="C:side of membrane"/>
    <property type="evidence" value="ECO:0007669"/>
    <property type="project" value="UniProtKB-KW"/>
</dbReference>
<feature type="region of interest" description="Disordered" evidence="16">
    <location>
        <begin position="102"/>
        <end position="178"/>
    </location>
</feature>
<dbReference type="PROSITE" id="PS52012">
    <property type="entry name" value="CFEM"/>
    <property type="match status" value="1"/>
</dbReference>
<evidence type="ECO:0000256" key="14">
    <source>
        <dbReference type="ARBA" id="ARBA00023288"/>
    </source>
</evidence>
<dbReference type="Proteomes" id="UP001302321">
    <property type="component" value="Unassembled WGS sequence"/>
</dbReference>
<keyword evidence="9 17" id="KW-0732">Signal</keyword>
<dbReference type="InterPro" id="IPR008427">
    <property type="entry name" value="Extracellular_membr_CFEM_dom"/>
</dbReference>
<reference evidence="19" key="2">
    <citation type="submission" date="2023-05" db="EMBL/GenBank/DDBJ databases">
        <authorList>
            <consortium name="Lawrence Berkeley National Laboratory"/>
            <person name="Steindorff A."/>
            <person name="Hensen N."/>
            <person name="Bonometti L."/>
            <person name="Westerberg I."/>
            <person name="Brannstrom I.O."/>
            <person name="Guillou S."/>
            <person name="Cros-Aarteil S."/>
            <person name="Calhoun S."/>
            <person name="Haridas S."/>
            <person name="Kuo A."/>
            <person name="Mondo S."/>
            <person name="Pangilinan J."/>
            <person name="Riley R."/>
            <person name="Labutti K."/>
            <person name="Andreopoulos B."/>
            <person name="Lipzen A."/>
            <person name="Chen C."/>
            <person name="Yanf M."/>
            <person name="Daum C."/>
            <person name="Ng V."/>
            <person name="Clum A."/>
            <person name="Ohm R."/>
            <person name="Martin F."/>
            <person name="Silar P."/>
            <person name="Natvig D."/>
            <person name="Lalanne C."/>
            <person name="Gautier V."/>
            <person name="Ament-Velasquez S.L."/>
            <person name="Kruys A."/>
            <person name="Hutchinson M.I."/>
            <person name="Powell A.J."/>
            <person name="Barry K."/>
            <person name="Miller A.N."/>
            <person name="Grigoriev I.V."/>
            <person name="Debuchy R."/>
            <person name="Gladieux P."/>
            <person name="Thoren M.H."/>
            <person name="Johannesson H."/>
        </authorList>
    </citation>
    <scope>NUCLEOTIDE SEQUENCE</scope>
    <source>
        <strain evidence="19">CBS 892.96</strain>
    </source>
</reference>
<keyword evidence="8 15" id="KW-0479">Metal-binding</keyword>
<organism evidence="19 20">
    <name type="scientific">Triangularia setosa</name>
    <dbReference type="NCBI Taxonomy" id="2587417"/>
    <lineage>
        <taxon>Eukaryota</taxon>
        <taxon>Fungi</taxon>
        <taxon>Dikarya</taxon>
        <taxon>Ascomycota</taxon>
        <taxon>Pezizomycotina</taxon>
        <taxon>Sordariomycetes</taxon>
        <taxon>Sordariomycetidae</taxon>
        <taxon>Sordariales</taxon>
        <taxon>Podosporaceae</taxon>
        <taxon>Triangularia</taxon>
    </lineage>
</organism>
<evidence type="ECO:0000256" key="10">
    <source>
        <dbReference type="ARBA" id="ARBA00023004"/>
    </source>
</evidence>
<evidence type="ECO:0000256" key="12">
    <source>
        <dbReference type="ARBA" id="ARBA00023157"/>
    </source>
</evidence>
<evidence type="ECO:0000256" key="9">
    <source>
        <dbReference type="ARBA" id="ARBA00022729"/>
    </source>
</evidence>
<evidence type="ECO:0000256" key="8">
    <source>
        <dbReference type="ARBA" id="ARBA00022723"/>
    </source>
</evidence>
<feature type="signal peptide" evidence="17">
    <location>
        <begin position="1"/>
        <end position="18"/>
    </location>
</feature>
<name>A0AAN6W7J4_9PEZI</name>
<evidence type="ECO:0000256" key="6">
    <source>
        <dbReference type="ARBA" id="ARBA00022617"/>
    </source>
</evidence>
<dbReference type="PANTHER" id="PTHR37928">
    <property type="entry name" value="CFEM DOMAIN PROTEIN (AFU_ORTHOLOGUE AFUA_6G14090)"/>
    <property type="match status" value="1"/>
</dbReference>
<dbReference type="GO" id="GO:0046872">
    <property type="term" value="F:metal ion binding"/>
    <property type="evidence" value="ECO:0007669"/>
    <property type="project" value="UniProtKB-UniRule"/>
</dbReference>
<accession>A0AAN6W7J4</accession>
<dbReference type="PANTHER" id="PTHR37928:SF2">
    <property type="entry name" value="GPI ANCHORED CFEM DOMAIN PROTEIN (AFU_ORTHOLOGUE AFUA_6G10580)"/>
    <property type="match status" value="1"/>
</dbReference>
<feature type="binding site" description="axial binding residue" evidence="15">
    <location>
        <position position="46"/>
    </location>
    <ligand>
        <name>heme</name>
        <dbReference type="ChEBI" id="CHEBI:30413"/>
    </ligand>
    <ligandPart>
        <name>Fe</name>
        <dbReference type="ChEBI" id="CHEBI:18248"/>
    </ligandPart>
</feature>
<keyword evidence="5" id="KW-0964">Secreted</keyword>
<feature type="disulfide bond" evidence="15">
    <location>
        <begin position="51"/>
        <end position="84"/>
    </location>
</feature>
<feature type="chain" id="PRO_5042984866" description="CFEM domain-containing protein" evidence="17">
    <location>
        <begin position="19"/>
        <end position="199"/>
    </location>
</feature>
<keyword evidence="20" id="KW-1185">Reference proteome</keyword>
<reference evidence="19" key="1">
    <citation type="journal article" date="2023" name="Mol. Phylogenet. Evol.">
        <title>Genome-scale phylogeny and comparative genomics of the fungal order Sordariales.</title>
        <authorList>
            <person name="Hensen N."/>
            <person name="Bonometti L."/>
            <person name="Westerberg I."/>
            <person name="Brannstrom I.O."/>
            <person name="Guillou S."/>
            <person name="Cros-Aarteil S."/>
            <person name="Calhoun S."/>
            <person name="Haridas S."/>
            <person name="Kuo A."/>
            <person name="Mondo S."/>
            <person name="Pangilinan J."/>
            <person name="Riley R."/>
            <person name="LaButti K."/>
            <person name="Andreopoulos B."/>
            <person name="Lipzen A."/>
            <person name="Chen C."/>
            <person name="Yan M."/>
            <person name="Daum C."/>
            <person name="Ng V."/>
            <person name="Clum A."/>
            <person name="Steindorff A."/>
            <person name="Ohm R.A."/>
            <person name="Martin F."/>
            <person name="Silar P."/>
            <person name="Natvig D.O."/>
            <person name="Lalanne C."/>
            <person name="Gautier V."/>
            <person name="Ament-Velasquez S.L."/>
            <person name="Kruys A."/>
            <person name="Hutchinson M.I."/>
            <person name="Powell A.J."/>
            <person name="Barry K."/>
            <person name="Miller A.N."/>
            <person name="Grigoriev I.V."/>
            <person name="Debuchy R."/>
            <person name="Gladieux P."/>
            <person name="Hiltunen Thoren M."/>
            <person name="Johannesson H."/>
        </authorList>
    </citation>
    <scope>NUCLEOTIDE SEQUENCE</scope>
    <source>
        <strain evidence="19">CBS 892.96</strain>
    </source>
</reference>
<evidence type="ECO:0000256" key="7">
    <source>
        <dbReference type="ARBA" id="ARBA00022622"/>
    </source>
</evidence>